<organism evidence="2 3">
    <name type="scientific">Flagellimonas taeanensis</name>
    <dbReference type="NCBI Taxonomy" id="1005926"/>
    <lineage>
        <taxon>Bacteria</taxon>
        <taxon>Pseudomonadati</taxon>
        <taxon>Bacteroidota</taxon>
        <taxon>Flavobacteriia</taxon>
        <taxon>Flavobacteriales</taxon>
        <taxon>Flavobacteriaceae</taxon>
        <taxon>Flagellimonas</taxon>
    </lineage>
</organism>
<comment type="caution">
    <text evidence="2">The sequence shown here is derived from an EMBL/GenBank/DDBJ whole genome shotgun (WGS) entry which is preliminary data.</text>
</comment>
<accession>A0A1M6PL90</accession>
<evidence type="ECO:0000313" key="2">
    <source>
        <dbReference type="EMBL" id="SHK08699.1"/>
    </source>
</evidence>
<evidence type="ECO:0000313" key="1">
    <source>
        <dbReference type="EMBL" id="SFB67114.1"/>
    </source>
</evidence>
<protein>
    <submittedName>
        <fullName evidence="2">Uncharacterized protein</fullName>
    </submittedName>
</protein>
<dbReference type="Proteomes" id="UP000198940">
    <property type="component" value="Unassembled WGS sequence"/>
</dbReference>
<dbReference type="STRING" id="1055723.SAMN05216293_0226"/>
<dbReference type="AlphaFoldDB" id="A0A1M6PL90"/>
<evidence type="ECO:0000313" key="4">
    <source>
        <dbReference type="Proteomes" id="UP000198940"/>
    </source>
</evidence>
<reference evidence="2 3" key="1">
    <citation type="submission" date="2016-11" db="EMBL/GenBank/DDBJ databases">
        <authorList>
            <person name="Varghese N."/>
            <person name="Submissions S."/>
        </authorList>
    </citation>
    <scope>NUCLEOTIDE SEQUENCE [LARGE SCALE GENOMIC DNA]</scope>
    <source>
        <strain evidence="2 3">CGMCC 1.12174</strain>
        <strain evidence="1 4">DSM 26351</strain>
    </source>
</reference>
<proteinExistence type="predicted"/>
<evidence type="ECO:0000313" key="3">
    <source>
        <dbReference type="Proteomes" id="UP000184031"/>
    </source>
</evidence>
<keyword evidence="4" id="KW-1185">Reference proteome</keyword>
<sequence length="45" mass="5549">MDGWIIHKYRIEQELFYLVCKVFIKRATNDKSHKMGHWPIVFLKK</sequence>
<dbReference type="EMBL" id="FRAT01000001">
    <property type="protein sequence ID" value="SHK08699.1"/>
    <property type="molecule type" value="Genomic_DNA"/>
</dbReference>
<gene>
    <name evidence="1" type="ORF">SAMN04487891_101222</name>
    <name evidence="2" type="ORF">SAMN05216293_0226</name>
</gene>
<dbReference type="EMBL" id="FOKU01000001">
    <property type="protein sequence ID" value="SFB67114.1"/>
    <property type="molecule type" value="Genomic_DNA"/>
</dbReference>
<dbReference type="Proteomes" id="UP000184031">
    <property type="component" value="Unassembled WGS sequence"/>
</dbReference>
<name>A0A1M6PL90_9FLAO</name>